<evidence type="ECO:0000313" key="2">
    <source>
        <dbReference type="Proteomes" id="UP001281761"/>
    </source>
</evidence>
<proteinExistence type="predicted"/>
<gene>
    <name evidence="1" type="ORF">BLNAU_19607</name>
</gene>
<reference evidence="1 2" key="1">
    <citation type="journal article" date="2022" name="bioRxiv">
        <title>Genomics of Preaxostyla Flagellates Illuminates Evolutionary Transitions and the Path Towards Mitochondrial Loss.</title>
        <authorList>
            <person name="Novak L.V.F."/>
            <person name="Treitli S.C."/>
            <person name="Pyrih J."/>
            <person name="Halakuc P."/>
            <person name="Pipaliya S.V."/>
            <person name="Vacek V."/>
            <person name="Brzon O."/>
            <person name="Soukal P."/>
            <person name="Eme L."/>
            <person name="Dacks J.B."/>
            <person name="Karnkowska A."/>
            <person name="Elias M."/>
            <person name="Hampl V."/>
        </authorList>
    </citation>
    <scope>NUCLEOTIDE SEQUENCE [LARGE SCALE GENOMIC DNA]</scope>
    <source>
        <strain evidence="1">NAU3</strain>
        <tissue evidence="1">Gut</tissue>
    </source>
</reference>
<evidence type="ECO:0000313" key="1">
    <source>
        <dbReference type="EMBL" id="KAK2945478.1"/>
    </source>
</evidence>
<name>A0ABQ9X1M5_9EUKA</name>
<dbReference type="EMBL" id="JARBJD010000259">
    <property type="protein sequence ID" value="KAK2945478.1"/>
    <property type="molecule type" value="Genomic_DNA"/>
</dbReference>
<comment type="caution">
    <text evidence="1">The sequence shown here is derived from an EMBL/GenBank/DDBJ whole genome shotgun (WGS) entry which is preliminary data.</text>
</comment>
<keyword evidence="2" id="KW-1185">Reference proteome</keyword>
<organism evidence="1 2">
    <name type="scientific">Blattamonas nauphoetae</name>
    <dbReference type="NCBI Taxonomy" id="2049346"/>
    <lineage>
        <taxon>Eukaryota</taxon>
        <taxon>Metamonada</taxon>
        <taxon>Preaxostyla</taxon>
        <taxon>Oxymonadida</taxon>
        <taxon>Blattamonas</taxon>
    </lineage>
</organism>
<dbReference type="Proteomes" id="UP001281761">
    <property type="component" value="Unassembled WGS sequence"/>
</dbReference>
<protein>
    <submittedName>
        <fullName evidence="1">Uncharacterized protein</fullName>
    </submittedName>
</protein>
<accession>A0ABQ9X1M5</accession>
<sequence>MPAQNSSRCKLIIDSEVSTLSVTPHHKTAPSRKVTTLAISPPFIHLRGALTIIKLCVASFSLPEDTTTITSSVANSRALRDSAVCLDNKERSVRSTSSATFSVSFIRWAELVSDDIDICSERSRELSVSIDEWMENVAIHPNHKDLLGSTIVELDMSMQGSNCNDGSNELTIEKETSLVVPDIVRRNGLSTPHYLMSVTLIEQFPEGNSTASISTTPVSTARLIGIGAFPSQMLGRRRLCSQSFNTNEFSSEHFSPPTALTRELHSGFRPEGLSQIDELVPCRQDRDCGLLLSHSSMVLFQSTGGEVLSEVARSRVVKGEAVYSGHNLLLSEDIATLSSSHSHEGSSFALSVTSPQALFTTVPSFRQTGTFSVESEYRV</sequence>